<feature type="transmembrane region" description="Helical" evidence="1">
    <location>
        <begin position="51"/>
        <end position="75"/>
    </location>
</feature>
<feature type="domain" description="GPI ethanolamine phosphate transferase 2 C-terminal" evidence="2">
    <location>
        <begin position="2"/>
        <end position="161"/>
    </location>
</feature>
<evidence type="ECO:0000256" key="1">
    <source>
        <dbReference type="SAM" id="Phobius"/>
    </source>
</evidence>
<dbReference type="InterPro" id="IPR039524">
    <property type="entry name" value="PIGO/GPI13"/>
</dbReference>
<gene>
    <name evidence="3" type="ORF">J437_LFUL010473</name>
</gene>
<protein>
    <recommendedName>
        <fullName evidence="2">GPI ethanolamine phosphate transferase 2 C-terminal domain-containing protein</fullName>
    </recommendedName>
</protein>
<keyword evidence="4" id="KW-1185">Reference proteome</keyword>
<dbReference type="GO" id="GO:0005789">
    <property type="term" value="C:endoplasmic reticulum membrane"/>
    <property type="evidence" value="ECO:0007669"/>
    <property type="project" value="TreeGrafter"/>
</dbReference>
<organism evidence="3 4">
    <name type="scientific">Ladona fulva</name>
    <name type="common">Scarce chaser dragonfly</name>
    <name type="synonym">Libellula fulva</name>
    <dbReference type="NCBI Taxonomy" id="123851"/>
    <lineage>
        <taxon>Eukaryota</taxon>
        <taxon>Metazoa</taxon>
        <taxon>Ecdysozoa</taxon>
        <taxon>Arthropoda</taxon>
        <taxon>Hexapoda</taxon>
        <taxon>Insecta</taxon>
        <taxon>Pterygota</taxon>
        <taxon>Palaeoptera</taxon>
        <taxon>Odonata</taxon>
        <taxon>Epiprocta</taxon>
        <taxon>Anisoptera</taxon>
        <taxon>Libelluloidea</taxon>
        <taxon>Libellulidae</taxon>
        <taxon>Ladona</taxon>
    </lineage>
</organism>
<feature type="transmembrane region" description="Helical" evidence="1">
    <location>
        <begin position="141"/>
        <end position="163"/>
    </location>
</feature>
<reference evidence="3" key="1">
    <citation type="submission" date="2013-04" db="EMBL/GenBank/DDBJ databases">
        <authorList>
            <person name="Qu J."/>
            <person name="Murali S.C."/>
            <person name="Bandaranaike D."/>
            <person name="Bellair M."/>
            <person name="Blankenburg K."/>
            <person name="Chao H."/>
            <person name="Dinh H."/>
            <person name="Doddapaneni H."/>
            <person name="Downs B."/>
            <person name="Dugan-Rocha S."/>
            <person name="Elkadiri S."/>
            <person name="Gnanaolivu R.D."/>
            <person name="Hernandez B."/>
            <person name="Javaid M."/>
            <person name="Jayaseelan J.C."/>
            <person name="Lee S."/>
            <person name="Li M."/>
            <person name="Ming W."/>
            <person name="Munidasa M."/>
            <person name="Muniz J."/>
            <person name="Nguyen L."/>
            <person name="Ongeri F."/>
            <person name="Osuji N."/>
            <person name="Pu L.-L."/>
            <person name="Puazo M."/>
            <person name="Qu C."/>
            <person name="Quiroz J."/>
            <person name="Raj R."/>
            <person name="Weissenberger G."/>
            <person name="Xin Y."/>
            <person name="Zou X."/>
            <person name="Han Y."/>
            <person name="Richards S."/>
            <person name="Worley K."/>
            <person name="Muzny D."/>
            <person name="Gibbs R."/>
        </authorList>
    </citation>
    <scope>NUCLEOTIDE SEQUENCE</scope>
    <source>
        <strain evidence="3">Sampled in the wild</strain>
    </source>
</reference>
<dbReference type="Pfam" id="PF19316">
    <property type="entry name" value="PIGO_PIGG"/>
    <property type="match status" value="1"/>
</dbReference>
<evidence type="ECO:0000313" key="3">
    <source>
        <dbReference type="EMBL" id="KAG8236339.1"/>
    </source>
</evidence>
<evidence type="ECO:0000313" key="4">
    <source>
        <dbReference type="Proteomes" id="UP000792457"/>
    </source>
</evidence>
<reference evidence="3" key="2">
    <citation type="submission" date="2017-10" db="EMBL/GenBank/DDBJ databases">
        <title>Ladona fulva Genome sequencing and assembly.</title>
        <authorList>
            <person name="Murali S."/>
            <person name="Richards S."/>
            <person name="Bandaranaike D."/>
            <person name="Bellair M."/>
            <person name="Blankenburg K."/>
            <person name="Chao H."/>
            <person name="Dinh H."/>
            <person name="Doddapaneni H."/>
            <person name="Dugan-Rocha S."/>
            <person name="Elkadiri S."/>
            <person name="Gnanaolivu R."/>
            <person name="Hernandez B."/>
            <person name="Skinner E."/>
            <person name="Javaid M."/>
            <person name="Lee S."/>
            <person name="Li M."/>
            <person name="Ming W."/>
            <person name="Munidasa M."/>
            <person name="Muniz J."/>
            <person name="Nguyen L."/>
            <person name="Hughes D."/>
            <person name="Osuji N."/>
            <person name="Pu L.-L."/>
            <person name="Puazo M."/>
            <person name="Qu C."/>
            <person name="Quiroz J."/>
            <person name="Raj R."/>
            <person name="Weissenberger G."/>
            <person name="Xin Y."/>
            <person name="Zou X."/>
            <person name="Han Y."/>
            <person name="Worley K."/>
            <person name="Muzny D."/>
            <person name="Gibbs R."/>
        </authorList>
    </citation>
    <scope>NUCLEOTIDE SEQUENCE</scope>
    <source>
        <strain evidence="3">Sampled in the wild</strain>
    </source>
</reference>
<sequence>MLSTYFFYATGHQPTLSSIQWDAAFVGTGGKFSTHAVPAFLIIVNTFASQLWFGLTLPLLLLSPFTFAVMFPSLVRREEMREEMDRGELMLYEKEGLFHNALFSLSSKFVLLGALRVFSCMAAAAIHSRHLMVWKIFAPKLIFECLSLLVSMIGVLMGFMLVLRVTKAIKVLMQSLDEDN</sequence>
<proteinExistence type="predicted"/>
<keyword evidence="1" id="KW-0812">Transmembrane</keyword>
<dbReference type="GO" id="GO:0051377">
    <property type="term" value="F:mannose-ethanolamine phosphotransferase activity"/>
    <property type="evidence" value="ECO:0007669"/>
    <property type="project" value="TreeGrafter"/>
</dbReference>
<comment type="caution">
    <text evidence="3">The sequence shown here is derived from an EMBL/GenBank/DDBJ whole genome shotgun (WGS) entry which is preliminary data.</text>
</comment>
<dbReference type="PANTHER" id="PTHR23071:SF1">
    <property type="entry name" value="GPI ETHANOLAMINE PHOSPHATE TRANSFERASE 3"/>
    <property type="match status" value="1"/>
</dbReference>
<keyword evidence="1" id="KW-0472">Membrane</keyword>
<dbReference type="GO" id="GO:0006506">
    <property type="term" value="P:GPI anchor biosynthetic process"/>
    <property type="evidence" value="ECO:0007669"/>
    <property type="project" value="InterPro"/>
</dbReference>
<dbReference type="InterPro" id="IPR045687">
    <property type="entry name" value="PIGG/GPI7_C"/>
</dbReference>
<dbReference type="Proteomes" id="UP000792457">
    <property type="component" value="Unassembled WGS sequence"/>
</dbReference>
<keyword evidence="1" id="KW-1133">Transmembrane helix</keyword>
<dbReference type="OrthoDB" id="272139at2759"/>
<name>A0A8K0KL80_LADFU</name>
<dbReference type="PANTHER" id="PTHR23071">
    <property type="entry name" value="PHOSPHATIDYLINOSITOL GLYCAN"/>
    <property type="match status" value="1"/>
</dbReference>
<dbReference type="EMBL" id="KZ309015">
    <property type="protein sequence ID" value="KAG8236339.1"/>
    <property type="molecule type" value="Genomic_DNA"/>
</dbReference>
<dbReference type="AlphaFoldDB" id="A0A8K0KL80"/>
<evidence type="ECO:0000259" key="2">
    <source>
        <dbReference type="Pfam" id="PF19316"/>
    </source>
</evidence>
<accession>A0A8K0KL80</accession>